<accession>A0ABW9KG35</accession>
<evidence type="ECO:0000313" key="3">
    <source>
        <dbReference type="Proteomes" id="UP001634747"/>
    </source>
</evidence>
<dbReference type="CDD" id="cd05262">
    <property type="entry name" value="SDR_a7"/>
    <property type="match status" value="1"/>
</dbReference>
<name>A0ABW9KG35_9BACT</name>
<gene>
    <name evidence="2" type="ORF">ACK2TP_02815</name>
</gene>
<dbReference type="Pfam" id="PF01370">
    <property type="entry name" value="Epimerase"/>
    <property type="match status" value="1"/>
</dbReference>
<dbReference type="Proteomes" id="UP001634747">
    <property type="component" value="Unassembled WGS sequence"/>
</dbReference>
<evidence type="ECO:0000313" key="2">
    <source>
        <dbReference type="EMBL" id="MFN2974682.1"/>
    </source>
</evidence>
<dbReference type="PANTHER" id="PTHR48079:SF6">
    <property type="entry name" value="NAD(P)-BINDING DOMAIN-CONTAINING PROTEIN-RELATED"/>
    <property type="match status" value="1"/>
</dbReference>
<dbReference type="RefSeq" id="WP_263413758.1">
    <property type="nucleotide sequence ID" value="NZ_BAABBH010000001.1"/>
</dbReference>
<proteinExistence type="predicted"/>
<protein>
    <submittedName>
        <fullName evidence="2">SDR family oxidoreductase</fullName>
    </submittedName>
</protein>
<keyword evidence="3" id="KW-1185">Reference proteome</keyword>
<comment type="caution">
    <text evidence="2">The sequence shown here is derived from an EMBL/GenBank/DDBJ whole genome shotgun (WGS) entry which is preliminary data.</text>
</comment>
<sequence>MRVFVTGATGFIGSRVVPELIGAGHTVLGMTRSNEGAERLMAAGAEPYHANIDQPESLKEGAASADGVIHLAFDHDFSRSANAFAENAEKDRVVITTLADVLAGTNKPLVITSGVGLGSKGPGQTATEDFFDASTPVPRKFTELAGIAAQERGVNVSVVRLPQVHDPYKQGLITYYNEVTRKIGIAGYVGDGANRYSAAPVQSVANLYRLVLERAEAGSRWNAVQEEGVPMKDVVEVVAGVLKLEPKSLTQDEANQHYGWLGHILAWDMPASSAYTQKTLGWDPTGPTLLEDLRQGKF</sequence>
<reference evidence="2 3" key="1">
    <citation type="submission" date="2024-12" db="EMBL/GenBank/DDBJ databases">
        <authorList>
            <person name="Lee Y."/>
        </authorList>
    </citation>
    <scope>NUCLEOTIDE SEQUENCE [LARGE SCALE GENOMIC DNA]</scope>
    <source>
        <strain evidence="2 3">03SUJ4</strain>
    </source>
</reference>
<dbReference type="SUPFAM" id="SSF51735">
    <property type="entry name" value="NAD(P)-binding Rossmann-fold domains"/>
    <property type="match status" value="1"/>
</dbReference>
<dbReference type="EMBL" id="JBJYXY010000001">
    <property type="protein sequence ID" value="MFN2974682.1"/>
    <property type="molecule type" value="Genomic_DNA"/>
</dbReference>
<dbReference type="InterPro" id="IPR051783">
    <property type="entry name" value="NAD(P)-dependent_oxidoreduct"/>
</dbReference>
<dbReference type="PANTHER" id="PTHR48079">
    <property type="entry name" value="PROTEIN YEEZ"/>
    <property type="match status" value="1"/>
</dbReference>
<feature type="domain" description="NAD-dependent epimerase/dehydratase" evidence="1">
    <location>
        <begin position="3"/>
        <end position="221"/>
    </location>
</feature>
<dbReference type="InterPro" id="IPR001509">
    <property type="entry name" value="Epimerase_deHydtase"/>
</dbReference>
<evidence type="ECO:0000259" key="1">
    <source>
        <dbReference type="Pfam" id="PF01370"/>
    </source>
</evidence>
<dbReference type="Gene3D" id="3.40.50.720">
    <property type="entry name" value="NAD(P)-binding Rossmann-like Domain"/>
    <property type="match status" value="1"/>
</dbReference>
<dbReference type="InterPro" id="IPR036291">
    <property type="entry name" value="NAD(P)-bd_dom_sf"/>
</dbReference>
<organism evidence="2 3">
    <name type="scientific">Terriglobus aquaticus</name>
    <dbReference type="NCBI Taxonomy" id="940139"/>
    <lineage>
        <taxon>Bacteria</taxon>
        <taxon>Pseudomonadati</taxon>
        <taxon>Acidobacteriota</taxon>
        <taxon>Terriglobia</taxon>
        <taxon>Terriglobales</taxon>
        <taxon>Acidobacteriaceae</taxon>
        <taxon>Terriglobus</taxon>
    </lineage>
</organism>